<comment type="catalytic activity">
    <reaction evidence="3">
        <text>[protein]-peptidylproline (omega=180) = [protein]-peptidylproline (omega=0)</text>
        <dbReference type="Rhea" id="RHEA:16237"/>
        <dbReference type="Rhea" id="RHEA-COMP:10747"/>
        <dbReference type="Rhea" id="RHEA-COMP:10748"/>
        <dbReference type="ChEBI" id="CHEBI:83833"/>
        <dbReference type="ChEBI" id="CHEBI:83834"/>
        <dbReference type="EC" id="5.2.1.8"/>
    </reaction>
</comment>
<evidence type="ECO:0000256" key="3">
    <source>
        <dbReference type="RuleBase" id="RU363019"/>
    </source>
</evidence>
<protein>
    <recommendedName>
        <fullName evidence="3">Peptidyl-prolyl cis-trans isomerase</fullName>
        <shortName evidence="3">PPIase</shortName>
        <ecNumber evidence="3">5.2.1.8</ecNumber>
    </recommendedName>
</protein>
<dbReference type="PANTHER" id="PTHR45625">
    <property type="entry name" value="PEPTIDYL-PROLYL CIS-TRANS ISOMERASE-RELATED"/>
    <property type="match status" value="1"/>
</dbReference>
<comment type="caution">
    <text evidence="5">The sequence shown here is derived from an EMBL/GenBank/DDBJ whole genome shotgun (WGS) entry which is preliminary data.</text>
</comment>
<comment type="similarity">
    <text evidence="3">Belongs to the cyclophilin-type PPIase family.</text>
</comment>
<dbReference type="InterPro" id="IPR044666">
    <property type="entry name" value="Cyclophilin_A-like"/>
</dbReference>
<dbReference type="AlphaFoldDB" id="A0A532V5Y8"/>
<evidence type="ECO:0000313" key="5">
    <source>
        <dbReference type="EMBL" id="TKJ42611.1"/>
    </source>
</evidence>
<dbReference type="CDD" id="cd00317">
    <property type="entry name" value="cyclophilin"/>
    <property type="match status" value="1"/>
</dbReference>
<dbReference type="Pfam" id="PF00160">
    <property type="entry name" value="Pro_isomerase"/>
    <property type="match status" value="1"/>
</dbReference>
<feature type="domain" description="PPIase cyclophilin-type" evidence="4">
    <location>
        <begin position="40"/>
        <end position="163"/>
    </location>
</feature>
<gene>
    <name evidence="5" type="ORF">CEE36_06840</name>
</gene>
<dbReference type="EC" id="5.2.1.8" evidence="3"/>
<dbReference type="PANTHER" id="PTHR45625:SF4">
    <property type="entry name" value="PEPTIDYLPROLYL ISOMERASE DOMAIN AND WD REPEAT-CONTAINING PROTEIN 1"/>
    <property type="match status" value="1"/>
</dbReference>
<sequence length="175" mass="19577">MRKALCIIATIFFILAGVSCGPKQQEAEAAKKIYAAIEVEERGIMWFELYPENAPNGVAQFTRLAKEGFYDGLLFWHISDKGLVQSGCPSNDGTGHAGNLIKEEIEATLHHERGTLSMINFGRPWTTSSQFIICRKAVPELDGRYTIIGKLMKGEEVLDEIERNDKIKTVTVKEE</sequence>
<dbReference type="Proteomes" id="UP000317778">
    <property type="component" value="Unassembled WGS sequence"/>
</dbReference>
<dbReference type="InterPro" id="IPR002130">
    <property type="entry name" value="Cyclophilin-type_PPIase_dom"/>
</dbReference>
<dbReference type="Gene3D" id="2.40.100.10">
    <property type="entry name" value="Cyclophilin-like"/>
    <property type="match status" value="1"/>
</dbReference>
<accession>A0A532V5Y8</accession>
<reference evidence="5 6" key="1">
    <citation type="submission" date="2017-06" db="EMBL/GenBank/DDBJ databases">
        <title>Novel microbial phyla capable of carbon fixation and sulfur reduction in deep-sea sediments.</title>
        <authorList>
            <person name="Huang J."/>
            <person name="Baker B."/>
            <person name="Wang Y."/>
        </authorList>
    </citation>
    <scope>NUCLEOTIDE SEQUENCE [LARGE SCALE GENOMIC DNA]</scope>
    <source>
        <strain evidence="5">B3_TA06</strain>
    </source>
</reference>
<dbReference type="InterPro" id="IPR029000">
    <property type="entry name" value="Cyclophilin-like_dom_sf"/>
</dbReference>
<dbReference type="PROSITE" id="PS51257">
    <property type="entry name" value="PROKAR_LIPOPROTEIN"/>
    <property type="match status" value="1"/>
</dbReference>
<dbReference type="PRINTS" id="PR00153">
    <property type="entry name" value="CSAPPISMRASE"/>
</dbReference>
<keyword evidence="2 3" id="KW-0413">Isomerase</keyword>
<name>A0A532V5Y8_UNCT6</name>
<dbReference type="GO" id="GO:0003755">
    <property type="term" value="F:peptidyl-prolyl cis-trans isomerase activity"/>
    <property type="evidence" value="ECO:0007669"/>
    <property type="project" value="UniProtKB-UniRule"/>
</dbReference>
<dbReference type="PROSITE" id="PS50072">
    <property type="entry name" value="CSA_PPIASE_2"/>
    <property type="match status" value="1"/>
</dbReference>
<comment type="function">
    <text evidence="3">PPIases accelerate the folding of proteins. It catalyzes the cis-trans isomerization of proline imidic peptide bonds in oligopeptides.</text>
</comment>
<evidence type="ECO:0000256" key="1">
    <source>
        <dbReference type="ARBA" id="ARBA00023110"/>
    </source>
</evidence>
<evidence type="ECO:0000259" key="4">
    <source>
        <dbReference type="PROSITE" id="PS50072"/>
    </source>
</evidence>
<keyword evidence="1 3" id="KW-0697">Rotamase</keyword>
<dbReference type="EMBL" id="NJBO01000010">
    <property type="protein sequence ID" value="TKJ42611.1"/>
    <property type="molecule type" value="Genomic_DNA"/>
</dbReference>
<dbReference type="SUPFAM" id="SSF50891">
    <property type="entry name" value="Cyclophilin-like"/>
    <property type="match status" value="1"/>
</dbReference>
<proteinExistence type="inferred from homology"/>
<organism evidence="5 6">
    <name type="scientific">candidate division TA06 bacterium B3_TA06</name>
    <dbReference type="NCBI Taxonomy" id="2012487"/>
    <lineage>
        <taxon>Bacteria</taxon>
        <taxon>Bacteria division TA06</taxon>
    </lineage>
</organism>
<evidence type="ECO:0000256" key="2">
    <source>
        <dbReference type="ARBA" id="ARBA00023235"/>
    </source>
</evidence>
<evidence type="ECO:0000313" key="6">
    <source>
        <dbReference type="Proteomes" id="UP000317778"/>
    </source>
</evidence>